<organism evidence="1 2">
    <name type="scientific">Willisornis vidua</name>
    <name type="common">Xingu scale-backed antbird</name>
    <dbReference type="NCBI Taxonomy" id="1566151"/>
    <lineage>
        <taxon>Eukaryota</taxon>
        <taxon>Metazoa</taxon>
        <taxon>Chordata</taxon>
        <taxon>Craniata</taxon>
        <taxon>Vertebrata</taxon>
        <taxon>Euteleostomi</taxon>
        <taxon>Archelosauria</taxon>
        <taxon>Archosauria</taxon>
        <taxon>Dinosauria</taxon>
        <taxon>Saurischia</taxon>
        <taxon>Theropoda</taxon>
        <taxon>Coelurosauria</taxon>
        <taxon>Aves</taxon>
        <taxon>Neognathae</taxon>
        <taxon>Neoaves</taxon>
        <taxon>Telluraves</taxon>
        <taxon>Australaves</taxon>
        <taxon>Passeriformes</taxon>
        <taxon>Thamnophilidae</taxon>
        <taxon>Willisornis</taxon>
    </lineage>
</organism>
<proteinExistence type="predicted"/>
<keyword evidence="2" id="KW-1185">Reference proteome</keyword>
<reference evidence="1" key="1">
    <citation type="submission" date="2019-10" db="EMBL/GenBank/DDBJ databases">
        <authorList>
            <person name="Soares A.E.R."/>
            <person name="Aleixo A."/>
            <person name="Schneider P."/>
            <person name="Miyaki C.Y."/>
            <person name="Schneider M.P."/>
            <person name="Mello C."/>
            <person name="Vasconcelos A.T.R."/>
        </authorList>
    </citation>
    <scope>NUCLEOTIDE SEQUENCE</scope>
    <source>
        <tissue evidence="1">Muscle</tissue>
    </source>
</reference>
<dbReference type="Proteomes" id="UP001145742">
    <property type="component" value="Unassembled WGS sequence"/>
</dbReference>
<evidence type="ECO:0000313" key="1">
    <source>
        <dbReference type="EMBL" id="KAJ7419699.1"/>
    </source>
</evidence>
<accession>A0ABQ9DG59</accession>
<sequence>MRGTQLEEVHAELYPWEGSHAGVWVPRSMFFDKTVTGAPAEDDSKVLGRPTKYIKAVLLKPSVLDPILLKSNANFSIGFNSLSIYSVLLVFKMEYASRTRSAGCQLNLCHETLILKLVCFMTNNPQLLGPFQYKETGNSSMQETKHLLFSCLHVGKEDVLEAIVLPYMQRDKPLMRDWDKSDLLIRSAVHTARAAAS</sequence>
<name>A0ABQ9DG59_9PASS</name>
<gene>
    <name evidence="1" type="ORF">WISP_52669</name>
</gene>
<dbReference type="EMBL" id="WHWB01033468">
    <property type="protein sequence ID" value="KAJ7419699.1"/>
    <property type="molecule type" value="Genomic_DNA"/>
</dbReference>
<protein>
    <submittedName>
        <fullName evidence="1">Uncharacterized protein</fullName>
    </submittedName>
</protein>
<comment type="caution">
    <text evidence="1">The sequence shown here is derived from an EMBL/GenBank/DDBJ whole genome shotgun (WGS) entry which is preliminary data.</text>
</comment>
<evidence type="ECO:0000313" key="2">
    <source>
        <dbReference type="Proteomes" id="UP001145742"/>
    </source>
</evidence>